<dbReference type="Pfam" id="PF00528">
    <property type="entry name" value="BPD_transp_1"/>
    <property type="match status" value="1"/>
</dbReference>
<keyword evidence="3" id="KW-1003">Cell membrane</keyword>
<feature type="transmembrane region" description="Helical" evidence="7">
    <location>
        <begin position="12"/>
        <end position="32"/>
    </location>
</feature>
<evidence type="ECO:0000256" key="4">
    <source>
        <dbReference type="ARBA" id="ARBA00022692"/>
    </source>
</evidence>
<dbReference type="GO" id="GO:0042918">
    <property type="term" value="P:alkanesulfonate transmembrane transport"/>
    <property type="evidence" value="ECO:0007669"/>
    <property type="project" value="UniProtKB-ARBA"/>
</dbReference>
<reference evidence="9 10" key="1">
    <citation type="submission" date="2012-01" db="EMBL/GenBank/DDBJ databases">
        <title>Complete sequence of chromosome of Clostridium pasteurianum BC1.</title>
        <authorList>
            <consortium name="US DOE Joint Genome Institute"/>
            <person name="Lucas S."/>
            <person name="Han J."/>
            <person name="Lapidus A."/>
            <person name="Cheng J.-F."/>
            <person name="Goodwin L."/>
            <person name="Pitluck S."/>
            <person name="Peters L."/>
            <person name="Mikhailova N."/>
            <person name="Teshima H."/>
            <person name="Detter J.C."/>
            <person name="Han C."/>
            <person name="Tapia R."/>
            <person name="Land M."/>
            <person name="Hauser L."/>
            <person name="Kyrpides N."/>
            <person name="Ivanova N."/>
            <person name="Pagani I."/>
            <person name="Dunn J."/>
            <person name="Taghavi S."/>
            <person name="Francis A."/>
            <person name="van der Lelie D."/>
            <person name="Woyke T."/>
        </authorList>
    </citation>
    <scope>NUCLEOTIDE SEQUENCE [LARGE SCALE GENOMIC DNA]</scope>
    <source>
        <strain evidence="9 10">BC1</strain>
    </source>
</reference>
<dbReference type="RefSeq" id="WP_015616754.1">
    <property type="nucleotide sequence ID" value="NC_021182.1"/>
</dbReference>
<dbReference type="AlphaFoldDB" id="R4K9W3"/>
<accession>R4K9W3</accession>
<protein>
    <submittedName>
        <fullName evidence="9">ABC-type nitrate/sulfonate/bicarbonate transport system, permease component</fullName>
    </submittedName>
</protein>
<dbReference type="PATRIC" id="fig|86416.3.peg.3692"/>
<dbReference type="Gene3D" id="1.10.3720.10">
    <property type="entry name" value="MetI-like"/>
    <property type="match status" value="1"/>
</dbReference>
<feature type="transmembrane region" description="Helical" evidence="7">
    <location>
        <begin position="130"/>
        <end position="148"/>
    </location>
</feature>
<dbReference type="GO" id="GO:0005886">
    <property type="term" value="C:plasma membrane"/>
    <property type="evidence" value="ECO:0007669"/>
    <property type="project" value="UniProtKB-SubCell"/>
</dbReference>
<dbReference type="SUPFAM" id="SSF161098">
    <property type="entry name" value="MetI-like"/>
    <property type="match status" value="1"/>
</dbReference>
<dbReference type="CDD" id="cd06261">
    <property type="entry name" value="TM_PBP2"/>
    <property type="match status" value="1"/>
</dbReference>
<organism evidence="9 10">
    <name type="scientific">Clostridium pasteurianum BC1</name>
    <dbReference type="NCBI Taxonomy" id="86416"/>
    <lineage>
        <taxon>Bacteria</taxon>
        <taxon>Bacillati</taxon>
        <taxon>Bacillota</taxon>
        <taxon>Clostridia</taxon>
        <taxon>Eubacteriales</taxon>
        <taxon>Clostridiaceae</taxon>
        <taxon>Clostridium</taxon>
    </lineage>
</organism>
<keyword evidence="2 7" id="KW-0813">Transport</keyword>
<dbReference type="Proteomes" id="UP000013523">
    <property type="component" value="Chromosome"/>
</dbReference>
<evidence type="ECO:0000256" key="3">
    <source>
        <dbReference type="ARBA" id="ARBA00022475"/>
    </source>
</evidence>
<evidence type="ECO:0000256" key="2">
    <source>
        <dbReference type="ARBA" id="ARBA00022448"/>
    </source>
</evidence>
<dbReference type="FunFam" id="1.10.3720.10:FF:000003">
    <property type="entry name" value="Aliphatic sulfonate ABC transporter permease"/>
    <property type="match status" value="1"/>
</dbReference>
<comment type="subcellular location">
    <subcellularLocation>
        <location evidence="1 7">Cell membrane</location>
        <topology evidence="1 7">Multi-pass membrane protein</topology>
    </subcellularLocation>
</comment>
<dbReference type="HOGENOM" id="CLU_046113_1_4_9"/>
<dbReference type="InterPro" id="IPR000515">
    <property type="entry name" value="MetI-like"/>
</dbReference>
<dbReference type="EMBL" id="CP003261">
    <property type="protein sequence ID" value="AGK98471.1"/>
    <property type="molecule type" value="Genomic_DNA"/>
</dbReference>
<dbReference type="PROSITE" id="PS50928">
    <property type="entry name" value="ABC_TM1"/>
    <property type="match status" value="1"/>
</dbReference>
<gene>
    <name evidence="9" type="ORF">Clopa_3691</name>
</gene>
<evidence type="ECO:0000313" key="9">
    <source>
        <dbReference type="EMBL" id="AGK98471.1"/>
    </source>
</evidence>
<keyword evidence="6 7" id="KW-0472">Membrane</keyword>
<evidence type="ECO:0000256" key="5">
    <source>
        <dbReference type="ARBA" id="ARBA00022989"/>
    </source>
</evidence>
<dbReference type="STRING" id="86416.Clopa_3691"/>
<keyword evidence="5 7" id="KW-1133">Transmembrane helix</keyword>
<keyword evidence="10" id="KW-1185">Reference proteome</keyword>
<evidence type="ECO:0000259" key="8">
    <source>
        <dbReference type="PROSITE" id="PS50928"/>
    </source>
</evidence>
<dbReference type="OrthoDB" id="9796361at2"/>
<evidence type="ECO:0000256" key="1">
    <source>
        <dbReference type="ARBA" id="ARBA00004651"/>
    </source>
</evidence>
<evidence type="ECO:0000256" key="7">
    <source>
        <dbReference type="RuleBase" id="RU363032"/>
    </source>
</evidence>
<feature type="domain" description="ABC transmembrane type-1" evidence="8">
    <location>
        <begin position="66"/>
        <end position="246"/>
    </location>
</feature>
<proteinExistence type="inferred from homology"/>
<keyword evidence="4 7" id="KW-0812">Transmembrane</keyword>
<dbReference type="PANTHER" id="PTHR30151:SF0">
    <property type="entry name" value="ABC TRANSPORTER PERMEASE PROTEIN MJ0413-RELATED"/>
    <property type="match status" value="1"/>
</dbReference>
<name>R4K9W3_CLOPA</name>
<feature type="transmembrane region" description="Helical" evidence="7">
    <location>
        <begin position="181"/>
        <end position="207"/>
    </location>
</feature>
<dbReference type="eggNOG" id="COG0600">
    <property type="taxonomic scope" value="Bacteria"/>
</dbReference>
<dbReference type="PANTHER" id="PTHR30151">
    <property type="entry name" value="ALKANE SULFONATE ABC TRANSPORTER-RELATED, MEMBRANE SUBUNIT"/>
    <property type="match status" value="1"/>
</dbReference>
<feature type="transmembrane region" description="Helical" evidence="7">
    <location>
        <begin position="70"/>
        <end position="92"/>
    </location>
</feature>
<dbReference type="KEGG" id="cpas:Clopa_3691"/>
<dbReference type="InterPro" id="IPR035906">
    <property type="entry name" value="MetI-like_sf"/>
</dbReference>
<evidence type="ECO:0000256" key="6">
    <source>
        <dbReference type="ARBA" id="ARBA00023136"/>
    </source>
</evidence>
<evidence type="ECO:0000313" key="10">
    <source>
        <dbReference type="Proteomes" id="UP000013523"/>
    </source>
</evidence>
<comment type="similarity">
    <text evidence="7">Belongs to the binding-protein-dependent transport system permease family.</text>
</comment>
<feature type="transmembrane region" description="Helical" evidence="7">
    <location>
        <begin position="104"/>
        <end position="124"/>
    </location>
</feature>
<feature type="transmembrane region" description="Helical" evidence="7">
    <location>
        <begin position="227"/>
        <end position="247"/>
    </location>
</feature>
<sequence length="262" mass="28999">MKHKYKRRWQGALAVIIFIIIWHVASVTGLFGKMPAEYSALLLPPPEKVLATIWNELSTGYLIEQLSISLFRVMIGFVISVIIGLSLGLAMALKPTLNNIFEPFVRIFSPIPGIAWVPLAILWFGLGNEAAIFIIVVGSIFPVLINTMQGVRAVDTTLVDAARTMGATHVQVLKRVMLPSLIPYLVTGFRLGLGFAWRVVIAAEMVGVPNGLGYMLSEGRATGRTDITIVTMVCLGVIMLIFEEILFDPLEKRTRFWRKSIS</sequence>